<protein>
    <submittedName>
        <fullName evidence="2">Uncharacterized protein</fullName>
    </submittedName>
</protein>
<name>G8JNL1_ERECY</name>
<accession>G8JNL1</accession>
<dbReference type="KEGG" id="erc:Ecym_2176"/>
<keyword evidence="1" id="KW-0732">Signal</keyword>
<proteinExistence type="predicted"/>
<dbReference type="GeneID" id="11470535"/>
<dbReference type="eggNOG" id="ENOG502RY5P">
    <property type="taxonomic scope" value="Eukaryota"/>
</dbReference>
<dbReference type="EMBL" id="CP002498">
    <property type="protein sequence ID" value="AET37927.1"/>
    <property type="molecule type" value="Genomic_DNA"/>
</dbReference>
<reference evidence="3" key="1">
    <citation type="journal article" date="2012" name="G3 (Bethesda)">
        <title>Pichia sorbitophila, an interspecies yeast hybrid reveals early steps of genome resolution following polyploidization.</title>
        <authorList>
            <person name="Leh Louis V."/>
            <person name="Despons L."/>
            <person name="Friedrich A."/>
            <person name="Martin T."/>
            <person name="Durrens P."/>
            <person name="Casaregola S."/>
            <person name="Neuveglise C."/>
            <person name="Fairhead C."/>
            <person name="Marck C."/>
            <person name="Cruz J.A."/>
            <person name="Straub M.L."/>
            <person name="Kugler V."/>
            <person name="Sacerdot C."/>
            <person name="Uzunov Z."/>
            <person name="Thierry A."/>
            <person name="Weiss S."/>
            <person name="Bleykasten C."/>
            <person name="De Montigny J."/>
            <person name="Jacques N."/>
            <person name="Jung P."/>
            <person name="Lemaire M."/>
            <person name="Mallet S."/>
            <person name="Morel G."/>
            <person name="Richard G.F."/>
            <person name="Sarkar A."/>
            <person name="Savel G."/>
            <person name="Schacherer J."/>
            <person name="Seret M.L."/>
            <person name="Talla E."/>
            <person name="Samson G."/>
            <person name="Jubin C."/>
            <person name="Poulain J."/>
            <person name="Vacherie B."/>
            <person name="Barbe V."/>
            <person name="Pelletier E."/>
            <person name="Sherman D.J."/>
            <person name="Westhof E."/>
            <person name="Weissenbach J."/>
            <person name="Baret P.V."/>
            <person name="Wincker P."/>
            <person name="Gaillardin C."/>
            <person name="Dujon B."/>
            <person name="Souciet J.L."/>
        </authorList>
    </citation>
    <scope>NUCLEOTIDE SEQUENCE [LARGE SCALE GENOMIC DNA]</scope>
    <source>
        <strain evidence="3">CBS 270.75 / DBVPG 7215 / KCTC 17166 / NRRL Y-17582</strain>
    </source>
</reference>
<evidence type="ECO:0000313" key="3">
    <source>
        <dbReference type="Proteomes" id="UP000006790"/>
    </source>
</evidence>
<dbReference type="FunCoup" id="G8JNL1">
    <property type="interactions" value="18"/>
</dbReference>
<evidence type="ECO:0000256" key="1">
    <source>
        <dbReference type="SAM" id="SignalP"/>
    </source>
</evidence>
<dbReference type="InParanoid" id="G8JNL1"/>
<evidence type="ECO:0000313" key="2">
    <source>
        <dbReference type="EMBL" id="AET37927.1"/>
    </source>
</evidence>
<organism evidence="2 3">
    <name type="scientific">Eremothecium cymbalariae (strain CBS 270.75 / DBVPG 7215 / KCTC 17166 / NRRL Y-17582)</name>
    <name type="common">Yeast</name>
    <dbReference type="NCBI Taxonomy" id="931890"/>
    <lineage>
        <taxon>Eukaryota</taxon>
        <taxon>Fungi</taxon>
        <taxon>Dikarya</taxon>
        <taxon>Ascomycota</taxon>
        <taxon>Saccharomycotina</taxon>
        <taxon>Saccharomycetes</taxon>
        <taxon>Saccharomycetales</taxon>
        <taxon>Saccharomycetaceae</taxon>
        <taxon>Eremothecium</taxon>
    </lineage>
</organism>
<sequence>MKLFQYIFVFVWLTILAHGFPTTMISDPICMLPHDRTLMVKTFQSLLGVKKLPKRFQKFPTKFTGFRFHKSYQFYHRFFKARKALKISYCKDGHLQFQIEHTLQKEIDWEVPFCIYNAPITTEKTSKLQALNNLHALKCFKLARRKKYAKRLFDIFLPDTWVGGLFHCKVSDDVKKRLILIMDDNLDLGRSLQYGNNHTNSLFNMTNICTRENSTPLQPLMSSDYKQYWTNYKSESKIPLVSQIYKMQVEKIIPFFETPVNTLNEGRINWGFPLEEQFASMFNFWKLNSRQPWYEEIEVQEQYNFGELEQKAVSTMIDKSIKVLEPVVQLQQAVTSSMLNASGLNDKDTKSSSTLKTIIRSVSKWKQYTWDRLGISDRIAIMIGPEAHELSQEIKDLWDNLKVEREKFEYSNEEQQKNCMR</sequence>
<dbReference type="RefSeq" id="XP_003644744.1">
    <property type="nucleotide sequence ID" value="XM_003644696.1"/>
</dbReference>
<feature type="chain" id="PRO_5003510881" evidence="1">
    <location>
        <begin position="20"/>
        <end position="421"/>
    </location>
</feature>
<dbReference type="OMA" id="RDYKISW"/>
<dbReference type="Proteomes" id="UP000006790">
    <property type="component" value="Chromosome 2"/>
</dbReference>
<gene>
    <name evidence="2" type="ordered locus">Ecym_2176</name>
</gene>
<dbReference type="HOGENOM" id="CLU_048789_0_0_1"/>
<feature type="signal peptide" evidence="1">
    <location>
        <begin position="1"/>
        <end position="19"/>
    </location>
</feature>
<dbReference type="AlphaFoldDB" id="G8JNL1"/>
<keyword evidence="3" id="KW-1185">Reference proteome</keyword>
<dbReference type="OrthoDB" id="4024574at2759"/>